<name>A0ABP0ZN65_9ASCO</name>
<dbReference type="Proteomes" id="UP001497383">
    <property type="component" value="Chromosome 4"/>
</dbReference>
<protein>
    <recommendedName>
        <fullName evidence="4">NADH-ubiquinone oxidoreductase B15 subunit</fullName>
    </recommendedName>
</protein>
<evidence type="ECO:0000256" key="1">
    <source>
        <dbReference type="SAM" id="Phobius"/>
    </source>
</evidence>
<keyword evidence="1" id="KW-0812">Transmembrane</keyword>
<accession>A0ABP0ZN65</accession>
<reference evidence="2 3" key="1">
    <citation type="submission" date="2024-03" db="EMBL/GenBank/DDBJ databases">
        <authorList>
            <person name="Brejova B."/>
        </authorList>
    </citation>
    <scope>NUCLEOTIDE SEQUENCE [LARGE SCALE GENOMIC DNA]</scope>
    <source>
        <strain evidence="2 3">CBS 14171</strain>
    </source>
</reference>
<sequence length="80" mass="9307">MAGTLHPDKELQRFNTARENLGQYFRFKPRSAFFNIIAMGAIPVGLVILGYNYEGKISMRDIFRKEPVLNKEYVPRDKDL</sequence>
<dbReference type="RefSeq" id="XP_066830729.1">
    <property type="nucleotide sequence ID" value="XM_066973940.1"/>
</dbReference>
<evidence type="ECO:0000313" key="3">
    <source>
        <dbReference type="Proteomes" id="UP001497383"/>
    </source>
</evidence>
<proteinExistence type="predicted"/>
<dbReference type="GeneID" id="92208987"/>
<keyword evidence="1" id="KW-0472">Membrane</keyword>
<feature type="transmembrane region" description="Helical" evidence="1">
    <location>
        <begin position="32"/>
        <end position="53"/>
    </location>
</feature>
<keyword evidence="1" id="KW-1133">Transmembrane helix</keyword>
<evidence type="ECO:0008006" key="4">
    <source>
        <dbReference type="Google" id="ProtNLM"/>
    </source>
</evidence>
<organism evidence="2 3">
    <name type="scientific">Lodderomyces beijingensis</name>
    <dbReference type="NCBI Taxonomy" id="1775926"/>
    <lineage>
        <taxon>Eukaryota</taxon>
        <taxon>Fungi</taxon>
        <taxon>Dikarya</taxon>
        <taxon>Ascomycota</taxon>
        <taxon>Saccharomycotina</taxon>
        <taxon>Pichiomycetes</taxon>
        <taxon>Debaryomycetaceae</taxon>
        <taxon>Candida/Lodderomyces clade</taxon>
        <taxon>Lodderomyces</taxon>
    </lineage>
</organism>
<dbReference type="EMBL" id="OZ022408">
    <property type="protein sequence ID" value="CAK9439691.1"/>
    <property type="molecule type" value="Genomic_DNA"/>
</dbReference>
<keyword evidence="3" id="KW-1185">Reference proteome</keyword>
<evidence type="ECO:0000313" key="2">
    <source>
        <dbReference type="EMBL" id="CAK9439691.1"/>
    </source>
</evidence>
<gene>
    <name evidence="2" type="ORF">LODBEIA_P37910</name>
</gene>